<keyword evidence="4 7" id="KW-0812">Transmembrane</keyword>
<evidence type="ECO:0000256" key="2">
    <source>
        <dbReference type="ARBA" id="ARBA00007362"/>
    </source>
</evidence>
<feature type="transmembrane region" description="Helical" evidence="7">
    <location>
        <begin position="225"/>
        <end position="245"/>
    </location>
</feature>
<comment type="similarity">
    <text evidence="2">Belongs to the EamA transporter family.</text>
</comment>
<feature type="transmembrane region" description="Helical" evidence="7">
    <location>
        <begin position="265"/>
        <end position="284"/>
    </location>
</feature>
<dbReference type="GO" id="GO:0005886">
    <property type="term" value="C:plasma membrane"/>
    <property type="evidence" value="ECO:0007669"/>
    <property type="project" value="UniProtKB-SubCell"/>
</dbReference>
<evidence type="ECO:0000256" key="7">
    <source>
        <dbReference type="SAM" id="Phobius"/>
    </source>
</evidence>
<gene>
    <name evidence="9" type="ORF">FB550_106164</name>
</gene>
<feature type="domain" description="EamA" evidence="8">
    <location>
        <begin position="196"/>
        <end position="335"/>
    </location>
</feature>
<keyword evidence="6 7" id="KW-0472">Membrane</keyword>
<feature type="transmembrane region" description="Helical" evidence="7">
    <location>
        <begin position="47"/>
        <end position="72"/>
    </location>
</feature>
<feature type="transmembrane region" description="Helical" evidence="7">
    <location>
        <begin position="166"/>
        <end position="186"/>
    </location>
</feature>
<keyword evidence="3" id="KW-1003">Cell membrane</keyword>
<evidence type="ECO:0000259" key="8">
    <source>
        <dbReference type="Pfam" id="PF00892"/>
    </source>
</evidence>
<feature type="transmembrane region" description="Helical" evidence="7">
    <location>
        <begin position="137"/>
        <end position="159"/>
    </location>
</feature>
<dbReference type="PANTHER" id="PTHR32322">
    <property type="entry name" value="INNER MEMBRANE TRANSPORTER"/>
    <property type="match status" value="1"/>
</dbReference>
<evidence type="ECO:0000313" key="9">
    <source>
        <dbReference type="EMBL" id="TWE01109.1"/>
    </source>
</evidence>
<dbReference type="Proteomes" id="UP000319671">
    <property type="component" value="Unassembled WGS sequence"/>
</dbReference>
<dbReference type="PANTHER" id="PTHR32322:SF18">
    <property type="entry name" value="S-ADENOSYLMETHIONINE_S-ADENOSYLHOMOCYSTEINE TRANSPORTER"/>
    <property type="match status" value="1"/>
</dbReference>
<name>A0A561DD57_9BACI</name>
<comment type="subcellular location">
    <subcellularLocation>
        <location evidence="1">Cell membrane</location>
        <topology evidence="1">Multi-pass membrane protein</topology>
    </subcellularLocation>
</comment>
<dbReference type="InterPro" id="IPR037185">
    <property type="entry name" value="EmrE-like"/>
</dbReference>
<dbReference type="Pfam" id="PF00892">
    <property type="entry name" value="EamA"/>
    <property type="match status" value="2"/>
</dbReference>
<evidence type="ECO:0000256" key="1">
    <source>
        <dbReference type="ARBA" id="ARBA00004651"/>
    </source>
</evidence>
<evidence type="ECO:0000256" key="4">
    <source>
        <dbReference type="ARBA" id="ARBA00022692"/>
    </source>
</evidence>
<proteinExistence type="inferred from homology"/>
<feature type="transmembrane region" description="Helical" evidence="7">
    <location>
        <begin position="111"/>
        <end position="131"/>
    </location>
</feature>
<dbReference type="EMBL" id="VIVN01000006">
    <property type="protein sequence ID" value="TWE01109.1"/>
    <property type="molecule type" value="Genomic_DNA"/>
</dbReference>
<feature type="transmembrane region" description="Helical" evidence="7">
    <location>
        <begin position="192"/>
        <end position="213"/>
    </location>
</feature>
<accession>A0A561DD57</accession>
<feature type="transmembrane region" description="Helical" evidence="7">
    <location>
        <begin position="318"/>
        <end position="339"/>
    </location>
</feature>
<dbReference type="InterPro" id="IPR050638">
    <property type="entry name" value="AA-Vitamin_Transporters"/>
</dbReference>
<evidence type="ECO:0000256" key="3">
    <source>
        <dbReference type="ARBA" id="ARBA00022475"/>
    </source>
</evidence>
<comment type="caution">
    <text evidence="9">The sequence shown here is derived from an EMBL/GenBank/DDBJ whole genome shotgun (WGS) entry which is preliminary data.</text>
</comment>
<dbReference type="SUPFAM" id="SSF103481">
    <property type="entry name" value="Multidrug resistance efflux transporter EmrE"/>
    <property type="match status" value="2"/>
</dbReference>
<dbReference type="AlphaFoldDB" id="A0A561DD57"/>
<evidence type="ECO:0000313" key="10">
    <source>
        <dbReference type="Proteomes" id="UP000319671"/>
    </source>
</evidence>
<evidence type="ECO:0000256" key="5">
    <source>
        <dbReference type="ARBA" id="ARBA00022989"/>
    </source>
</evidence>
<reference evidence="9 10" key="1">
    <citation type="submission" date="2019-06" db="EMBL/GenBank/DDBJ databases">
        <title>Sorghum-associated microbial communities from plants grown in Nebraska, USA.</title>
        <authorList>
            <person name="Schachtman D."/>
        </authorList>
    </citation>
    <scope>NUCLEOTIDE SEQUENCE [LARGE SCALE GENOMIC DNA]</scope>
    <source>
        <strain evidence="9 10">2482</strain>
    </source>
</reference>
<feature type="transmembrane region" description="Helical" evidence="7">
    <location>
        <begin position="78"/>
        <end position="99"/>
    </location>
</feature>
<keyword evidence="5 7" id="KW-1133">Transmembrane helix</keyword>
<feature type="domain" description="EamA" evidence="8">
    <location>
        <begin position="51"/>
        <end position="182"/>
    </location>
</feature>
<keyword evidence="10" id="KW-1185">Reference proteome</keyword>
<protein>
    <submittedName>
        <fullName evidence="9">Threonine/homoserine efflux transporter RhtA</fullName>
    </submittedName>
</protein>
<dbReference type="InterPro" id="IPR000620">
    <property type="entry name" value="EamA_dom"/>
</dbReference>
<evidence type="ECO:0000256" key="6">
    <source>
        <dbReference type="ARBA" id="ARBA00023136"/>
    </source>
</evidence>
<sequence length="354" mass="38545">MRLGFPRCTGTVLMLPKHENRPFAYNLVCSSSSVLFTIPYNGAKGGIVLVIIGYLFMCLIFSTTFLAIKIGIDAGVPPFLSAGLRFFIAGLILFAMMVIKRRATLGLFFRKEMLLSGIGLTFGTFATLYWAEQFVPSGTAAVLSATGPMMILLIQTFILKMKADSSSFIGCLVGIVGVFLLLLPSFTFHMDTFVLVGCLLIIVGEVFYASGTIYSKRVINQFDQVSPIALNAAQMMHGGILLMLLSFVTEDIHWGAMVSPAAIGSYLYLIVFGSMLGHSLYYWLVSKTNPVFPSTWLFVSPILAMLLGVVFYHEALSWVSGIGALTIILGTIIISLPNLKSYLKGPIKQGNHPA</sequence>
<organism evidence="9 10">
    <name type="scientific">Neobacillus bataviensis</name>
    <dbReference type="NCBI Taxonomy" id="220685"/>
    <lineage>
        <taxon>Bacteria</taxon>
        <taxon>Bacillati</taxon>
        <taxon>Bacillota</taxon>
        <taxon>Bacilli</taxon>
        <taxon>Bacillales</taxon>
        <taxon>Bacillaceae</taxon>
        <taxon>Neobacillus</taxon>
    </lineage>
</organism>
<feature type="transmembrane region" description="Helical" evidence="7">
    <location>
        <begin position="291"/>
        <end position="312"/>
    </location>
</feature>